<dbReference type="Proteomes" id="UP000886889">
    <property type="component" value="Unassembled WGS sequence"/>
</dbReference>
<name>A0A9D1NXP7_9FIRM</name>
<gene>
    <name evidence="1" type="ORF">IAC80_01075</name>
</gene>
<proteinExistence type="predicted"/>
<dbReference type="AlphaFoldDB" id="A0A9D1NXP7"/>
<comment type="caution">
    <text evidence="1">The sequence shown here is derived from an EMBL/GenBank/DDBJ whole genome shotgun (WGS) entry which is preliminary data.</text>
</comment>
<evidence type="ECO:0008006" key="3">
    <source>
        <dbReference type="Google" id="ProtNLM"/>
    </source>
</evidence>
<sequence>MLYGCQGAEKLRTPTWEEKKCPQCGHMIEIFSCDAQMACENCGFVIYNDKLSCVKWCAKAKECVGEEMYNRLMQI</sequence>
<dbReference type="EMBL" id="DVOS01000013">
    <property type="protein sequence ID" value="HIV22507.1"/>
    <property type="molecule type" value="Genomic_DNA"/>
</dbReference>
<organism evidence="1 2">
    <name type="scientific">Candidatus Merdiplasma excrementigallinarum</name>
    <dbReference type="NCBI Taxonomy" id="2840864"/>
    <lineage>
        <taxon>Bacteria</taxon>
        <taxon>Bacillati</taxon>
        <taxon>Bacillota</taxon>
        <taxon>Clostridia</taxon>
        <taxon>Lachnospirales</taxon>
        <taxon>Lachnospiraceae</taxon>
        <taxon>Lachnospiraceae incertae sedis</taxon>
        <taxon>Candidatus Merdiplasma</taxon>
    </lineage>
</organism>
<reference evidence="1" key="1">
    <citation type="submission" date="2020-10" db="EMBL/GenBank/DDBJ databases">
        <authorList>
            <person name="Gilroy R."/>
        </authorList>
    </citation>
    <scope>NUCLEOTIDE SEQUENCE</scope>
    <source>
        <strain evidence="1">ChiBcec6-7307</strain>
    </source>
</reference>
<evidence type="ECO:0000313" key="1">
    <source>
        <dbReference type="EMBL" id="HIV22507.1"/>
    </source>
</evidence>
<evidence type="ECO:0000313" key="2">
    <source>
        <dbReference type="Proteomes" id="UP000886889"/>
    </source>
</evidence>
<protein>
    <recommendedName>
        <fullName evidence="3">Phosphohydrolase</fullName>
    </recommendedName>
</protein>
<accession>A0A9D1NXP7</accession>
<reference evidence="1" key="2">
    <citation type="journal article" date="2021" name="PeerJ">
        <title>Extensive microbial diversity within the chicken gut microbiome revealed by metagenomics and culture.</title>
        <authorList>
            <person name="Gilroy R."/>
            <person name="Ravi A."/>
            <person name="Getino M."/>
            <person name="Pursley I."/>
            <person name="Horton D.L."/>
            <person name="Alikhan N.F."/>
            <person name="Baker D."/>
            <person name="Gharbi K."/>
            <person name="Hall N."/>
            <person name="Watson M."/>
            <person name="Adriaenssens E.M."/>
            <person name="Foster-Nyarko E."/>
            <person name="Jarju S."/>
            <person name="Secka A."/>
            <person name="Antonio M."/>
            <person name="Oren A."/>
            <person name="Chaudhuri R.R."/>
            <person name="La Ragione R."/>
            <person name="Hildebrand F."/>
            <person name="Pallen M.J."/>
        </authorList>
    </citation>
    <scope>NUCLEOTIDE SEQUENCE</scope>
    <source>
        <strain evidence="1">ChiBcec6-7307</strain>
    </source>
</reference>